<proteinExistence type="predicted"/>
<evidence type="ECO:0000313" key="2">
    <source>
        <dbReference type="Proteomes" id="UP000309997"/>
    </source>
</evidence>
<gene>
    <name evidence="1" type="ORF">D5086_018548</name>
</gene>
<accession>A0ACC4BS46</accession>
<dbReference type="Proteomes" id="UP000309997">
    <property type="component" value="Unassembled WGS sequence"/>
</dbReference>
<name>A0ACC4BS46_POPAL</name>
<organism evidence="1 2">
    <name type="scientific">Populus alba</name>
    <name type="common">White poplar</name>
    <dbReference type="NCBI Taxonomy" id="43335"/>
    <lineage>
        <taxon>Eukaryota</taxon>
        <taxon>Viridiplantae</taxon>
        <taxon>Streptophyta</taxon>
        <taxon>Embryophyta</taxon>
        <taxon>Tracheophyta</taxon>
        <taxon>Spermatophyta</taxon>
        <taxon>Magnoliopsida</taxon>
        <taxon>eudicotyledons</taxon>
        <taxon>Gunneridae</taxon>
        <taxon>Pentapetalae</taxon>
        <taxon>rosids</taxon>
        <taxon>fabids</taxon>
        <taxon>Malpighiales</taxon>
        <taxon>Salicaceae</taxon>
        <taxon>Saliceae</taxon>
        <taxon>Populus</taxon>
    </lineage>
</organism>
<comment type="caution">
    <text evidence="1">The sequence shown here is derived from an EMBL/GenBank/DDBJ whole genome shotgun (WGS) entry which is preliminary data.</text>
</comment>
<protein>
    <submittedName>
        <fullName evidence="1">Uncharacterized protein</fullName>
    </submittedName>
</protein>
<reference evidence="1 2" key="1">
    <citation type="journal article" date="2024" name="Plant Biotechnol. J.">
        <title>Genome and CRISPR/Cas9 system of a widespread forest tree (Populus alba) in the world.</title>
        <authorList>
            <person name="Liu Y.J."/>
            <person name="Jiang P.F."/>
            <person name="Han X.M."/>
            <person name="Li X.Y."/>
            <person name="Wang H.M."/>
            <person name="Wang Y.J."/>
            <person name="Wang X.X."/>
            <person name="Zeng Q.Y."/>
        </authorList>
    </citation>
    <scope>NUCLEOTIDE SEQUENCE [LARGE SCALE GENOMIC DNA]</scope>
    <source>
        <strain evidence="2">cv. PAL-ZL1</strain>
    </source>
</reference>
<evidence type="ECO:0000313" key="1">
    <source>
        <dbReference type="EMBL" id="KAL3580713.1"/>
    </source>
</evidence>
<dbReference type="EMBL" id="RCHU02000009">
    <property type="protein sequence ID" value="KAL3580713.1"/>
    <property type="molecule type" value="Genomic_DNA"/>
</dbReference>
<sequence>MESPPRCGCSLTSGASCWMLQYLLSSWLSSPWHLFTLREYLERLQLLKTPEERQRILEGVPEIHADPNINPSHGSDEDEGETEDKRQENSLRPRGSGFSRRGREQIPPEKEVLLQYLGWIKEPSRNMTPKGFSNKGDDFGAGEACWEMPKTASNASQTMNSTSDPPAVDSSFPKTQLVQSPHLPSSYTGNIAQAAPAPVEVPKINCHKFDKGASVWKSSDSNSISTFGFCLGSQPILGRQRRTATFYCYLSCWCTWMGCRFSFKARNECLACCRKTGTGFPWGSTQSQKPEENNLVSLPSQPGTYRNRSNAPTSVQNPTSSLTTGTGTDPWRAPVPGPSNIQPSAPSSGSWSMGIRENQSATPRQGSENQNTGWGAIPGNQNICWGVSLPAN</sequence>
<keyword evidence="2" id="KW-1185">Reference proteome</keyword>